<keyword evidence="3" id="KW-1185">Reference proteome</keyword>
<evidence type="ECO:0000256" key="1">
    <source>
        <dbReference type="SAM" id="MobiDB-lite"/>
    </source>
</evidence>
<dbReference type="AlphaFoldDB" id="A0A9P6HK12"/>
<dbReference type="EMBL" id="WIUZ02000003">
    <property type="protein sequence ID" value="KAF9789157.1"/>
    <property type="molecule type" value="Genomic_DNA"/>
</dbReference>
<dbReference type="SUPFAM" id="SSF52540">
    <property type="entry name" value="P-loop containing nucleoside triphosphate hydrolases"/>
    <property type="match status" value="1"/>
</dbReference>
<accession>A0A9P6HK12</accession>
<comment type="caution">
    <text evidence="2">The sequence shown here is derived from an EMBL/GenBank/DDBJ whole genome shotgun (WGS) entry which is preliminary data.</text>
</comment>
<protein>
    <submittedName>
        <fullName evidence="2">P-loop containing nucleoside triphosphate hydrolase protein</fullName>
    </submittedName>
</protein>
<organism evidence="2 3">
    <name type="scientific">Thelephora terrestris</name>
    <dbReference type="NCBI Taxonomy" id="56493"/>
    <lineage>
        <taxon>Eukaryota</taxon>
        <taxon>Fungi</taxon>
        <taxon>Dikarya</taxon>
        <taxon>Basidiomycota</taxon>
        <taxon>Agaricomycotina</taxon>
        <taxon>Agaricomycetes</taxon>
        <taxon>Thelephorales</taxon>
        <taxon>Thelephoraceae</taxon>
        <taxon>Thelephora</taxon>
    </lineage>
</organism>
<sequence>MTNIVMGVRPERPTHPAFTDHLWALTQRCWEKDPEDRPWVGSIIEQLSTCEGPHSICTQPAAPQMCETPPSPSLGSTTFSFPFISLPQPPGYLYGRDNTLKDLLNLTERLAPVMLVGAGGTGKTAIALTLLCDYQIMNRFGNHRYFLRCDNLENSLDGFLGRLSEAIGVPKPADLAQLRSHLEVSPYMLVLDGVDSILDPRASGAAEIATAMEELGQCPRVCLLATSRIDAKIPGFRRKEVSTLSLGAARNIFHDCCSLERSVGIDTIIAELDFHPLSIVLLASAVSENLWDEPALLEVWNGGKTCILKASGRESLEDCIESLLHTPTIQRLGATARKTLEAIANYPDGVKETRLFTTFPEIGGVDDAVDALCKFSLMYREEGFVKMLSPFRLHFQYTGRVANLGVQPRRHSPDRLGDKNMAEGFSSRGDSSHG</sequence>
<feature type="compositionally biased region" description="Basic and acidic residues" evidence="1">
    <location>
        <begin position="411"/>
        <end position="421"/>
    </location>
</feature>
<reference evidence="2" key="1">
    <citation type="journal article" date="2020" name="Nat. Commun.">
        <title>Large-scale genome sequencing of mycorrhizal fungi provides insights into the early evolution of symbiotic traits.</title>
        <authorList>
            <person name="Miyauchi S."/>
            <person name="Kiss E."/>
            <person name="Kuo A."/>
            <person name="Drula E."/>
            <person name="Kohler A."/>
            <person name="Sanchez-Garcia M."/>
            <person name="Morin E."/>
            <person name="Andreopoulos B."/>
            <person name="Barry K.W."/>
            <person name="Bonito G."/>
            <person name="Buee M."/>
            <person name="Carver A."/>
            <person name="Chen C."/>
            <person name="Cichocki N."/>
            <person name="Clum A."/>
            <person name="Culley D."/>
            <person name="Crous P.W."/>
            <person name="Fauchery L."/>
            <person name="Girlanda M."/>
            <person name="Hayes R.D."/>
            <person name="Keri Z."/>
            <person name="LaButti K."/>
            <person name="Lipzen A."/>
            <person name="Lombard V."/>
            <person name="Magnuson J."/>
            <person name="Maillard F."/>
            <person name="Murat C."/>
            <person name="Nolan M."/>
            <person name="Ohm R.A."/>
            <person name="Pangilinan J."/>
            <person name="Pereira M.F."/>
            <person name="Perotto S."/>
            <person name="Peter M."/>
            <person name="Pfister S."/>
            <person name="Riley R."/>
            <person name="Sitrit Y."/>
            <person name="Stielow J.B."/>
            <person name="Szollosi G."/>
            <person name="Zifcakova L."/>
            <person name="Stursova M."/>
            <person name="Spatafora J.W."/>
            <person name="Tedersoo L."/>
            <person name="Vaario L.M."/>
            <person name="Yamada A."/>
            <person name="Yan M."/>
            <person name="Wang P."/>
            <person name="Xu J."/>
            <person name="Bruns T."/>
            <person name="Baldrian P."/>
            <person name="Vilgalys R."/>
            <person name="Dunand C."/>
            <person name="Henrissat B."/>
            <person name="Grigoriev I.V."/>
            <person name="Hibbett D."/>
            <person name="Nagy L.G."/>
            <person name="Martin F.M."/>
        </authorList>
    </citation>
    <scope>NUCLEOTIDE SEQUENCE</scope>
    <source>
        <strain evidence="2">UH-Tt-Lm1</strain>
    </source>
</reference>
<dbReference type="GO" id="GO:0016787">
    <property type="term" value="F:hydrolase activity"/>
    <property type="evidence" value="ECO:0007669"/>
    <property type="project" value="UniProtKB-KW"/>
</dbReference>
<proteinExistence type="predicted"/>
<dbReference type="Proteomes" id="UP000736335">
    <property type="component" value="Unassembled WGS sequence"/>
</dbReference>
<reference evidence="2" key="2">
    <citation type="submission" date="2020-11" db="EMBL/GenBank/DDBJ databases">
        <authorList>
            <consortium name="DOE Joint Genome Institute"/>
            <person name="Kuo A."/>
            <person name="Miyauchi S."/>
            <person name="Kiss E."/>
            <person name="Drula E."/>
            <person name="Kohler A."/>
            <person name="Sanchez-Garcia M."/>
            <person name="Andreopoulos B."/>
            <person name="Barry K.W."/>
            <person name="Bonito G."/>
            <person name="Buee M."/>
            <person name="Carver A."/>
            <person name="Chen C."/>
            <person name="Cichocki N."/>
            <person name="Clum A."/>
            <person name="Culley D."/>
            <person name="Crous P.W."/>
            <person name="Fauchery L."/>
            <person name="Girlanda M."/>
            <person name="Hayes R."/>
            <person name="Keri Z."/>
            <person name="Labutti K."/>
            <person name="Lipzen A."/>
            <person name="Lombard V."/>
            <person name="Magnuson J."/>
            <person name="Maillard F."/>
            <person name="Morin E."/>
            <person name="Murat C."/>
            <person name="Nolan M."/>
            <person name="Ohm R."/>
            <person name="Pangilinan J."/>
            <person name="Pereira M."/>
            <person name="Perotto S."/>
            <person name="Peter M."/>
            <person name="Riley R."/>
            <person name="Sitrit Y."/>
            <person name="Stielow B."/>
            <person name="Szollosi G."/>
            <person name="Zifcakova L."/>
            <person name="Stursova M."/>
            <person name="Spatafora J.W."/>
            <person name="Tedersoo L."/>
            <person name="Vaario L.-M."/>
            <person name="Yamada A."/>
            <person name="Yan M."/>
            <person name="Wang P."/>
            <person name="Xu J."/>
            <person name="Bruns T."/>
            <person name="Baldrian P."/>
            <person name="Vilgalys R."/>
            <person name="Henrissat B."/>
            <person name="Grigoriev I.V."/>
            <person name="Hibbett D."/>
            <person name="Nagy L.G."/>
            <person name="Martin F.M."/>
        </authorList>
    </citation>
    <scope>NUCLEOTIDE SEQUENCE</scope>
    <source>
        <strain evidence="2">UH-Tt-Lm1</strain>
    </source>
</reference>
<keyword evidence="2" id="KW-0378">Hydrolase</keyword>
<feature type="region of interest" description="Disordered" evidence="1">
    <location>
        <begin position="406"/>
        <end position="434"/>
    </location>
</feature>
<dbReference type="InterPro" id="IPR027417">
    <property type="entry name" value="P-loop_NTPase"/>
</dbReference>
<evidence type="ECO:0000313" key="2">
    <source>
        <dbReference type="EMBL" id="KAF9789157.1"/>
    </source>
</evidence>
<dbReference type="Gene3D" id="3.40.50.300">
    <property type="entry name" value="P-loop containing nucleotide triphosphate hydrolases"/>
    <property type="match status" value="1"/>
</dbReference>
<dbReference type="OrthoDB" id="1534087at2759"/>
<name>A0A9P6HK12_9AGAM</name>
<gene>
    <name evidence="2" type="ORF">BJ322DRAFT_523514</name>
</gene>
<evidence type="ECO:0000313" key="3">
    <source>
        <dbReference type="Proteomes" id="UP000736335"/>
    </source>
</evidence>